<proteinExistence type="predicted"/>
<dbReference type="HOGENOM" id="CLU_066691_0_0_1"/>
<organism>
    <name type="scientific">Serpula lacrymans var. lacrymans (strain S7.9)</name>
    <name type="common">Dry rot fungus</name>
    <dbReference type="NCBI Taxonomy" id="578457"/>
    <lineage>
        <taxon>Eukaryota</taxon>
        <taxon>Fungi</taxon>
        <taxon>Dikarya</taxon>
        <taxon>Basidiomycota</taxon>
        <taxon>Agaricomycotina</taxon>
        <taxon>Agaricomycetes</taxon>
        <taxon>Agaricomycetidae</taxon>
        <taxon>Boletales</taxon>
        <taxon>Coniophorineae</taxon>
        <taxon>Serpulaceae</taxon>
        <taxon>Serpula</taxon>
    </lineage>
</organism>
<gene>
    <name evidence="3" type="ORF">SERLADRAFT_473898</name>
</gene>
<dbReference type="AlphaFoldDB" id="F8P4E9"/>
<keyword evidence="2" id="KW-0472">Membrane</keyword>
<accession>F8P4E9</accession>
<feature type="region of interest" description="Disordered" evidence="1">
    <location>
        <begin position="300"/>
        <end position="343"/>
    </location>
</feature>
<feature type="region of interest" description="Disordered" evidence="1">
    <location>
        <begin position="1"/>
        <end position="31"/>
    </location>
</feature>
<evidence type="ECO:0000313" key="3">
    <source>
        <dbReference type="EMBL" id="EGO21487.1"/>
    </source>
</evidence>
<keyword evidence="2" id="KW-0812">Transmembrane</keyword>
<dbReference type="RefSeq" id="XP_007321273.1">
    <property type="nucleotide sequence ID" value="XM_007321211.1"/>
</dbReference>
<reference evidence="3" key="1">
    <citation type="submission" date="2011-04" db="EMBL/GenBank/DDBJ databases">
        <title>Evolution of plant cell wall degrading machinery underlies the functional diversity of forest fungi.</title>
        <authorList>
            <consortium name="US DOE Joint Genome Institute (JGI-PGF)"/>
            <person name="Eastwood D.C."/>
            <person name="Floudas D."/>
            <person name="Binder M."/>
            <person name="Majcherczyk A."/>
            <person name="Schneider P."/>
            <person name="Aerts A."/>
            <person name="Asiegbu F.O."/>
            <person name="Baker S.E."/>
            <person name="Barry K."/>
            <person name="Bendiksby M."/>
            <person name="Blumentritt M."/>
            <person name="Coutinho P.M."/>
            <person name="Cullen D."/>
            <person name="Cullen D."/>
            <person name="Gathman A."/>
            <person name="Goodell B."/>
            <person name="Henrissat B."/>
            <person name="Ihrmark K."/>
            <person name="Kauserud H."/>
            <person name="Kohler A."/>
            <person name="LaButti K."/>
            <person name="Lapidus A."/>
            <person name="Lavin J.L."/>
            <person name="Lee Y.-H."/>
            <person name="Lindquist E."/>
            <person name="Lilly W."/>
            <person name="Lucas S."/>
            <person name="Morin E."/>
            <person name="Murat C."/>
            <person name="Oguiza J.A."/>
            <person name="Park J."/>
            <person name="Pisabarro A.G."/>
            <person name="Riley R."/>
            <person name="Rosling A."/>
            <person name="Salamov A."/>
            <person name="Schmidt O."/>
            <person name="Schmutz J."/>
            <person name="Skrede I."/>
            <person name="Stenlid J."/>
            <person name="Wiebenga A."/>
            <person name="Xie X."/>
            <person name="Kues U."/>
            <person name="Hibbett D.S."/>
            <person name="Hoffmeister D."/>
            <person name="Hogberg N."/>
            <person name="Martin F."/>
            <person name="Grigoriev I.V."/>
            <person name="Watkinson S.C."/>
        </authorList>
    </citation>
    <scope>NUCLEOTIDE SEQUENCE</scope>
    <source>
        <strain evidence="3">S7.9</strain>
    </source>
</reference>
<protein>
    <submittedName>
        <fullName evidence="3">Uncharacterized protein</fullName>
    </submittedName>
</protein>
<dbReference type="EMBL" id="GL945438">
    <property type="protein sequence ID" value="EGO21487.1"/>
    <property type="molecule type" value="Genomic_DNA"/>
</dbReference>
<dbReference type="KEGG" id="sla:SERLADRAFT_473898"/>
<feature type="compositionally biased region" description="Acidic residues" evidence="1">
    <location>
        <begin position="300"/>
        <end position="315"/>
    </location>
</feature>
<dbReference type="Proteomes" id="UP000008064">
    <property type="component" value="Unassembled WGS sequence"/>
</dbReference>
<feature type="transmembrane region" description="Helical" evidence="2">
    <location>
        <begin position="32"/>
        <end position="54"/>
    </location>
</feature>
<feature type="compositionally biased region" description="Basic residues" evidence="1">
    <location>
        <begin position="323"/>
        <end position="335"/>
    </location>
</feature>
<name>F8P4E9_SERL9</name>
<dbReference type="GeneID" id="18820392"/>
<sequence length="343" mass="38514">MAQPSSSHHDRDREREHRHRSERERHHHHRTISSTTLLLVLSLVLAVLAVMLSLPSSSSGAGKDDPASSGLWGYLTPKRSQVLVARESSVASREAEVARREAELLVGAPGGVLPTQAPCPPCPSFASQTIEYAPAQTIIKEVVKEADLAPPGWWKEAGIRSEEVLDRELRVGEREREITRREESVNRREHDASRRESWIMEQLIIIGNDSPTVEEEYIYEPTSPKRKLKELPPLVVAETEFRTVTFTQTMPAETVTVPPPANTRFAAFPTPQVVSASFSTAIPRTTSVDIITEEETFGGPNEEEYEYEEEEEVEVDGIPTSRRVVRNGRQARRPQPRGWFGGW</sequence>
<evidence type="ECO:0000256" key="2">
    <source>
        <dbReference type="SAM" id="Phobius"/>
    </source>
</evidence>
<feature type="compositionally biased region" description="Basic and acidic residues" evidence="1">
    <location>
        <begin position="7"/>
        <end position="24"/>
    </location>
</feature>
<evidence type="ECO:0000256" key="1">
    <source>
        <dbReference type="SAM" id="MobiDB-lite"/>
    </source>
</evidence>
<keyword evidence="2" id="KW-1133">Transmembrane helix</keyword>
<dbReference type="OrthoDB" id="3360125at2759"/>